<comment type="caution">
    <text evidence="1">The sequence shown here is derived from an EMBL/GenBank/DDBJ whole genome shotgun (WGS) entry which is preliminary data.</text>
</comment>
<name>A0A1W9I4S2_9HYPH</name>
<organism evidence="1 2">
    <name type="scientific">Candidatus Raskinella chloraquaticus</name>
    <dbReference type="NCBI Taxonomy" id="1951219"/>
    <lineage>
        <taxon>Bacteria</taxon>
        <taxon>Pseudomonadati</taxon>
        <taxon>Pseudomonadota</taxon>
        <taxon>Alphaproteobacteria</taxon>
        <taxon>Hyphomicrobiales</taxon>
        <taxon>Phreatobacteraceae</taxon>
        <taxon>Candidatus Raskinella</taxon>
    </lineage>
</organism>
<sequence>MMLRLLFITMCMYCWGSTGFDAWRPSMLERPLTRFTNDVNVVANKGIELARYLPHSPVARQAVVYRQQASELIYTYFNK</sequence>
<reference evidence="1 2" key="1">
    <citation type="journal article" date="2017" name="Water Res.">
        <title>Comammox in drinking water systems.</title>
        <authorList>
            <person name="Wang Y."/>
            <person name="Ma L."/>
            <person name="Mao Y."/>
            <person name="Jiang X."/>
            <person name="Xia Y."/>
            <person name="Yu K."/>
            <person name="Li B."/>
            <person name="Zhang T."/>
        </authorList>
    </citation>
    <scope>NUCLEOTIDE SEQUENCE [LARGE SCALE GENOMIC DNA]</scope>
    <source>
        <strain evidence="1">SG_bin8</strain>
    </source>
</reference>
<accession>A0A1W9I4S2</accession>
<proteinExistence type="predicted"/>
<dbReference type="AlphaFoldDB" id="A0A1W9I4S2"/>
<dbReference type="Proteomes" id="UP000192872">
    <property type="component" value="Unassembled WGS sequence"/>
</dbReference>
<dbReference type="RefSeq" id="WP_395760035.1">
    <property type="nucleotide sequence ID" value="NZ_JAKFWN010000016.1"/>
</dbReference>
<protein>
    <submittedName>
        <fullName evidence="1">Uncharacterized protein</fullName>
    </submittedName>
</protein>
<gene>
    <name evidence="1" type="ORF">A4S15_03610</name>
</gene>
<dbReference type="EMBL" id="LWDL01000001">
    <property type="protein sequence ID" value="OQW54693.1"/>
    <property type="molecule type" value="Genomic_DNA"/>
</dbReference>
<evidence type="ECO:0000313" key="1">
    <source>
        <dbReference type="EMBL" id="OQW54693.1"/>
    </source>
</evidence>
<evidence type="ECO:0000313" key="2">
    <source>
        <dbReference type="Proteomes" id="UP000192872"/>
    </source>
</evidence>